<keyword evidence="4" id="KW-0997">Cell inner membrane</keyword>
<comment type="similarity">
    <text evidence="2">Belongs to the GSP F family.</text>
</comment>
<proteinExistence type="inferred from homology"/>
<protein>
    <recommendedName>
        <fullName evidence="9">Type II secretion system protein GspF domain-containing protein</fullName>
    </recommendedName>
</protein>
<comment type="subcellular location">
    <subcellularLocation>
        <location evidence="1">Cell inner membrane</location>
        <topology evidence="1">Multi-pass membrane protein</topology>
    </subcellularLocation>
</comment>
<evidence type="ECO:0000256" key="1">
    <source>
        <dbReference type="ARBA" id="ARBA00004429"/>
    </source>
</evidence>
<feature type="domain" description="Type II secretion system protein GspF" evidence="9">
    <location>
        <begin position="225"/>
        <end position="349"/>
    </location>
</feature>
<dbReference type="AlphaFoldDB" id="A0A1F7XZN5"/>
<evidence type="ECO:0000256" key="8">
    <source>
        <dbReference type="SAM" id="Phobius"/>
    </source>
</evidence>
<dbReference type="GO" id="GO:0005886">
    <property type="term" value="C:plasma membrane"/>
    <property type="evidence" value="ECO:0007669"/>
    <property type="project" value="UniProtKB-SubCell"/>
</dbReference>
<evidence type="ECO:0000259" key="9">
    <source>
        <dbReference type="Pfam" id="PF00482"/>
    </source>
</evidence>
<accession>A0A1F7XZN5</accession>
<dbReference type="InterPro" id="IPR003004">
    <property type="entry name" value="GspF/PilC"/>
</dbReference>
<dbReference type="PRINTS" id="PR00812">
    <property type="entry name" value="BCTERIALGSPF"/>
</dbReference>
<evidence type="ECO:0000313" key="10">
    <source>
        <dbReference type="EMBL" id="OGM20420.1"/>
    </source>
</evidence>
<comment type="caution">
    <text evidence="10">The sequence shown here is derived from an EMBL/GenBank/DDBJ whole genome shotgun (WGS) entry which is preliminary data.</text>
</comment>
<dbReference type="EMBL" id="MGGE01000042">
    <property type="protein sequence ID" value="OGM20420.1"/>
    <property type="molecule type" value="Genomic_DNA"/>
</dbReference>
<feature type="transmembrane region" description="Helical" evidence="8">
    <location>
        <begin position="330"/>
        <end position="351"/>
    </location>
</feature>
<name>A0A1F7XZN5_9BACT</name>
<keyword evidence="7 8" id="KW-0472">Membrane</keyword>
<feature type="transmembrane region" description="Helical" evidence="8">
    <location>
        <begin position="122"/>
        <end position="144"/>
    </location>
</feature>
<feature type="transmembrane region" description="Helical" evidence="8">
    <location>
        <begin position="164"/>
        <end position="190"/>
    </location>
</feature>
<dbReference type="PANTHER" id="PTHR30012:SF0">
    <property type="entry name" value="TYPE II SECRETION SYSTEM PROTEIN F-RELATED"/>
    <property type="match status" value="1"/>
</dbReference>
<organism evidence="10 11">
    <name type="scientific">Candidatus Woesebacteria bacterium RIFCSPHIGHO2_01_FULL_38_9</name>
    <dbReference type="NCBI Taxonomy" id="1802492"/>
    <lineage>
        <taxon>Bacteria</taxon>
        <taxon>Candidatus Woeseibacteriota</taxon>
    </lineage>
</organism>
<keyword evidence="5 8" id="KW-0812">Transmembrane</keyword>
<keyword evidence="6 8" id="KW-1133">Transmembrane helix</keyword>
<sequence length="359" mass="40107">MNLVTAQITLVKKVSHQDRLLFTKHLATMLKAGIPIAEGLDTLVEQTRSLYFKKVLSQVLEDVKNGKSLEASLKKHPKAFDQFFVSLVAVGEEAGTLEENLEFLSKQLAKDYVLRKKIQSAFVYPGLVASATLIMGGFISFYVLPKLVDFFRSFEIELPLSTKILIFFAEIMKNYGIFVLGGIVLLPILFHLITQQSMVKPVWHNTMLKFPIFGKLIAYGQLARFARNLGTLIKSGVPINKSLEITANTLSNLRFKNDLLDIAKSLDKGKNIGDSMRKSRFSEFPPIVSRMIAVGEKTGKIDETLLYLGDFYDDEVDDLSKNLSTLLEPILLIVIGLVVGFVALSIISPIYQLTGSIRR</sequence>
<evidence type="ECO:0000256" key="5">
    <source>
        <dbReference type="ARBA" id="ARBA00022692"/>
    </source>
</evidence>
<dbReference type="Pfam" id="PF00482">
    <property type="entry name" value="T2SSF"/>
    <property type="match status" value="2"/>
</dbReference>
<evidence type="ECO:0000256" key="2">
    <source>
        <dbReference type="ARBA" id="ARBA00005745"/>
    </source>
</evidence>
<dbReference type="FunFam" id="1.20.81.30:FF:000001">
    <property type="entry name" value="Type II secretion system protein F"/>
    <property type="match status" value="2"/>
</dbReference>
<dbReference type="Proteomes" id="UP000178419">
    <property type="component" value="Unassembled WGS sequence"/>
</dbReference>
<dbReference type="InterPro" id="IPR042094">
    <property type="entry name" value="T2SS_GspF_sf"/>
</dbReference>
<evidence type="ECO:0000256" key="3">
    <source>
        <dbReference type="ARBA" id="ARBA00022475"/>
    </source>
</evidence>
<dbReference type="Gene3D" id="1.20.81.30">
    <property type="entry name" value="Type II secretion system (T2SS), domain F"/>
    <property type="match status" value="2"/>
</dbReference>
<evidence type="ECO:0000256" key="6">
    <source>
        <dbReference type="ARBA" id="ARBA00022989"/>
    </source>
</evidence>
<feature type="domain" description="Type II secretion system protein GspF" evidence="9">
    <location>
        <begin position="22"/>
        <end position="145"/>
    </location>
</feature>
<dbReference type="PANTHER" id="PTHR30012">
    <property type="entry name" value="GENERAL SECRETION PATHWAY PROTEIN"/>
    <property type="match status" value="1"/>
</dbReference>
<evidence type="ECO:0000256" key="7">
    <source>
        <dbReference type="ARBA" id="ARBA00023136"/>
    </source>
</evidence>
<evidence type="ECO:0000256" key="4">
    <source>
        <dbReference type="ARBA" id="ARBA00022519"/>
    </source>
</evidence>
<gene>
    <name evidence="10" type="ORF">A2714_01755</name>
</gene>
<reference evidence="10 11" key="1">
    <citation type="journal article" date="2016" name="Nat. Commun.">
        <title>Thousands of microbial genomes shed light on interconnected biogeochemical processes in an aquifer system.</title>
        <authorList>
            <person name="Anantharaman K."/>
            <person name="Brown C.T."/>
            <person name="Hug L.A."/>
            <person name="Sharon I."/>
            <person name="Castelle C.J."/>
            <person name="Probst A.J."/>
            <person name="Thomas B.C."/>
            <person name="Singh A."/>
            <person name="Wilkins M.J."/>
            <person name="Karaoz U."/>
            <person name="Brodie E.L."/>
            <person name="Williams K.H."/>
            <person name="Hubbard S.S."/>
            <person name="Banfield J.F."/>
        </authorList>
    </citation>
    <scope>NUCLEOTIDE SEQUENCE [LARGE SCALE GENOMIC DNA]</scope>
</reference>
<evidence type="ECO:0000313" key="11">
    <source>
        <dbReference type="Proteomes" id="UP000178419"/>
    </source>
</evidence>
<dbReference type="InterPro" id="IPR018076">
    <property type="entry name" value="T2SS_GspF_dom"/>
</dbReference>
<keyword evidence="3" id="KW-1003">Cell membrane</keyword>